<proteinExistence type="predicted"/>
<protein>
    <recommendedName>
        <fullName evidence="5">RING-type domain-containing protein</fullName>
    </recommendedName>
</protein>
<dbReference type="PANTHER" id="PTHR15302">
    <property type="entry name" value="E3 UBIQUITIN-PROTEIN LIGASE RNF103"/>
    <property type="match status" value="1"/>
</dbReference>
<dbReference type="EMBL" id="AMQM01009112">
    <property type="status" value="NOT_ANNOTATED_CDS"/>
    <property type="molecule type" value="Genomic_DNA"/>
</dbReference>
<dbReference type="HOGENOM" id="CLU_031351_0_0_1"/>
<dbReference type="Gene3D" id="3.30.40.10">
    <property type="entry name" value="Zinc/RING finger domain, C3HC4 (zinc finger)"/>
    <property type="match status" value="1"/>
</dbReference>
<name>T1G8E0_HELRO</name>
<dbReference type="InterPro" id="IPR013083">
    <property type="entry name" value="Znf_RING/FYVE/PHD"/>
</dbReference>
<feature type="domain" description="RING-type" evidence="5">
    <location>
        <begin position="683"/>
        <end position="725"/>
    </location>
</feature>
<dbReference type="SMART" id="SM00184">
    <property type="entry name" value="RING"/>
    <property type="match status" value="1"/>
</dbReference>
<dbReference type="InParanoid" id="T1G8E0"/>
<dbReference type="RefSeq" id="XP_009012279.1">
    <property type="nucleotide sequence ID" value="XM_009014031.1"/>
</dbReference>
<dbReference type="GO" id="GO:0016567">
    <property type="term" value="P:protein ubiquitination"/>
    <property type="evidence" value="ECO:0000318"/>
    <property type="project" value="GO_Central"/>
</dbReference>
<dbReference type="PANTHER" id="PTHR15302:SF0">
    <property type="entry name" value="E3 UBIQUITIN-PROTEIN LIGASE RNF103"/>
    <property type="match status" value="1"/>
</dbReference>
<evidence type="ECO:0000313" key="7">
    <source>
        <dbReference type="EnsemblMetazoa" id="HelroP92300"/>
    </source>
</evidence>
<dbReference type="GO" id="GO:0005783">
    <property type="term" value="C:endoplasmic reticulum"/>
    <property type="evidence" value="ECO:0000318"/>
    <property type="project" value="GO_Central"/>
</dbReference>
<dbReference type="GO" id="GO:0004842">
    <property type="term" value="F:ubiquitin-protein transferase activity"/>
    <property type="evidence" value="ECO:0000318"/>
    <property type="project" value="GO_Central"/>
</dbReference>
<dbReference type="OMA" id="PDWLAWP"/>
<feature type="transmembrane region" description="Helical" evidence="4">
    <location>
        <begin position="398"/>
        <end position="416"/>
    </location>
</feature>
<keyword evidence="1 3" id="KW-0863">Zinc-finger</keyword>
<keyword evidence="4" id="KW-0472">Membrane</keyword>
<keyword evidence="8" id="KW-1185">Reference proteome</keyword>
<evidence type="ECO:0000313" key="8">
    <source>
        <dbReference type="Proteomes" id="UP000015101"/>
    </source>
</evidence>
<dbReference type="Proteomes" id="UP000015101">
    <property type="component" value="Unassembled WGS sequence"/>
</dbReference>
<feature type="transmembrane region" description="Helical" evidence="4">
    <location>
        <begin position="462"/>
        <end position="480"/>
    </location>
</feature>
<organism evidence="7 8">
    <name type="scientific">Helobdella robusta</name>
    <name type="common">Californian leech</name>
    <dbReference type="NCBI Taxonomy" id="6412"/>
    <lineage>
        <taxon>Eukaryota</taxon>
        <taxon>Metazoa</taxon>
        <taxon>Spiralia</taxon>
        <taxon>Lophotrochozoa</taxon>
        <taxon>Annelida</taxon>
        <taxon>Clitellata</taxon>
        <taxon>Hirudinea</taxon>
        <taxon>Rhynchobdellida</taxon>
        <taxon>Glossiphoniidae</taxon>
        <taxon>Helobdella</taxon>
    </lineage>
</organism>
<evidence type="ECO:0000256" key="1">
    <source>
        <dbReference type="ARBA" id="ARBA00022771"/>
    </source>
</evidence>
<sequence length="740" mass="85617">MWWKILLFSLYLLILFILARILETFTYYQTGYLANKLIDPFSLSVQKLKSILDSRGVNYDNALEKRDLSEMVENSGVDIDASMLNKEDDVGQNVVVDFIGGDHFLEKVEDTKDSVWVVQVSANNLNRDMGQKLNRKEWNKIVKTLSKFGIQAGTFNCKKDFNFCRSREWLQDEIILSIPEGNCFKDKVITKTYYGSKMDHKSVLKWVNQILSKKVQKVLNYEQLKSKWLQFDTNKDTKNADWYFNESTTSDICHEKIKVLFVSPLKTPPLFYSVMPAKFSGRIKFELFQIVLNLDKINLFKNDFLCNSSKMFNIFPSNELAFKDVKPFYLVITPEKLLKFGSKSGEHFNYKSFSNFLKFLHPEINDIFITSLIIMSFACCFDVIFLSEKKLSNKAIHFLWSLFKCNACLICLWMVVLGTYKSFSQCQDVIDCLLLYIRVLSFSSIGSQMRNDWYQYIHYRKGWCLPLFTFFLVQFAFITVKKKIFNSSEHSANQNTNQAGGVYSLTYLEMFINRIMQSFFSSSEHASRLPTFDPDDDNTSDFGMMEMFIERLAVPDLWLRPIVSSQYLHDLPVWRFAGVRCPSTSSNNDSDYSIEHEDDYLMDGNYKCACKHDDSKSDTGMVSNDNADNENDTTNASISTIEEPMLSPVQKLLASITFKTSPENISTCHNFIIPSGVIESSDCSICLDRYKRADYLCGLPCGHAYHQSCIMNWLTRDNHCCPVCRWPAYKAKPCRKHLDS</sequence>
<dbReference type="CDD" id="cd16473">
    <property type="entry name" value="RING-H2_RNF103"/>
    <property type="match status" value="1"/>
</dbReference>
<reference evidence="7" key="3">
    <citation type="submission" date="2015-06" db="UniProtKB">
        <authorList>
            <consortium name="EnsemblMetazoa"/>
        </authorList>
    </citation>
    <scope>IDENTIFICATION</scope>
</reference>
<keyword evidence="2" id="KW-0862">Zinc</keyword>
<dbReference type="PROSITE" id="PS50089">
    <property type="entry name" value="ZF_RING_2"/>
    <property type="match status" value="1"/>
</dbReference>
<reference evidence="6 8" key="2">
    <citation type="journal article" date="2013" name="Nature">
        <title>Insights into bilaterian evolution from three spiralian genomes.</title>
        <authorList>
            <person name="Simakov O."/>
            <person name="Marletaz F."/>
            <person name="Cho S.J."/>
            <person name="Edsinger-Gonzales E."/>
            <person name="Havlak P."/>
            <person name="Hellsten U."/>
            <person name="Kuo D.H."/>
            <person name="Larsson T."/>
            <person name="Lv J."/>
            <person name="Arendt D."/>
            <person name="Savage R."/>
            <person name="Osoegawa K."/>
            <person name="de Jong P."/>
            <person name="Grimwood J."/>
            <person name="Chapman J.A."/>
            <person name="Shapiro H."/>
            <person name="Aerts A."/>
            <person name="Otillar R.P."/>
            <person name="Terry A.Y."/>
            <person name="Boore J.L."/>
            <person name="Grigoriev I.V."/>
            <person name="Lindberg D.R."/>
            <person name="Seaver E.C."/>
            <person name="Weisblat D.A."/>
            <person name="Putnam N.H."/>
            <person name="Rokhsar D.S."/>
        </authorList>
    </citation>
    <scope>NUCLEOTIDE SEQUENCE</scope>
</reference>
<feature type="transmembrane region" description="Helical" evidence="4">
    <location>
        <begin position="367"/>
        <end position="386"/>
    </location>
</feature>
<dbReference type="CTD" id="20217337"/>
<dbReference type="InterPro" id="IPR042494">
    <property type="entry name" value="RNF103"/>
</dbReference>
<dbReference type="InterPro" id="IPR001841">
    <property type="entry name" value="Znf_RING"/>
</dbReference>
<dbReference type="KEGG" id="hro:HELRODRAFT_92300"/>
<evidence type="ECO:0000259" key="5">
    <source>
        <dbReference type="PROSITE" id="PS50089"/>
    </source>
</evidence>
<reference evidence="8" key="1">
    <citation type="submission" date="2012-12" db="EMBL/GenBank/DDBJ databases">
        <authorList>
            <person name="Hellsten U."/>
            <person name="Grimwood J."/>
            <person name="Chapman J.A."/>
            <person name="Shapiro H."/>
            <person name="Aerts A."/>
            <person name="Otillar R.P."/>
            <person name="Terry A.Y."/>
            <person name="Boore J.L."/>
            <person name="Simakov O."/>
            <person name="Marletaz F."/>
            <person name="Cho S.-J."/>
            <person name="Edsinger-Gonzales E."/>
            <person name="Havlak P."/>
            <person name="Kuo D.-H."/>
            <person name="Larsson T."/>
            <person name="Lv J."/>
            <person name="Arendt D."/>
            <person name="Savage R."/>
            <person name="Osoegawa K."/>
            <person name="de Jong P."/>
            <person name="Lindberg D.R."/>
            <person name="Seaver E.C."/>
            <person name="Weisblat D.A."/>
            <person name="Putnam N.H."/>
            <person name="Grigoriev I.V."/>
            <person name="Rokhsar D.S."/>
        </authorList>
    </citation>
    <scope>NUCLEOTIDE SEQUENCE</scope>
</reference>
<accession>T1G8E0</accession>
<evidence type="ECO:0000313" key="6">
    <source>
        <dbReference type="EMBL" id="ESO09624.1"/>
    </source>
</evidence>
<dbReference type="EMBL" id="KB095952">
    <property type="protein sequence ID" value="ESO09624.1"/>
    <property type="molecule type" value="Genomic_DNA"/>
</dbReference>
<dbReference type="EnsemblMetazoa" id="HelroT92300">
    <property type="protein sequence ID" value="HelroP92300"/>
    <property type="gene ID" value="HelroG92300"/>
</dbReference>
<dbReference type="OrthoDB" id="21204at2759"/>
<evidence type="ECO:0000256" key="4">
    <source>
        <dbReference type="SAM" id="Phobius"/>
    </source>
</evidence>
<keyword evidence="4" id="KW-1133">Transmembrane helix</keyword>
<keyword evidence="1 3" id="KW-0479">Metal-binding</keyword>
<evidence type="ECO:0000256" key="3">
    <source>
        <dbReference type="PROSITE-ProRule" id="PRU00175"/>
    </source>
</evidence>
<gene>
    <name evidence="7" type="primary">20217337</name>
    <name evidence="6" type="ORF">HELRODRAFT_92300</name>
</gene>
<dbReference type="Pfam" id="PF13639">
    <property type="entry name" value="zf-RING_2"/>
    <property type="match status" value="1"/>
</dbReference>
<dbReference type="STRING" id="6412.T1G8E0"/>
<keyword evidence="4" id="KW-0812">Transmembrane</keyword>
<dbReference type="GO" id="GO:0036503">
    <property type="term" value="P:ERAD pathway"/>
    <property type="evidence" value="ECO:0000318"/>
    <property type="project" value="GO_Central"/>
</dbReference>
<dbReference type="GeneID" id="20217337"/>
<dbReference type="GO" id="GO:0008270">
    <property type="term" value="F:zinc ion binding"/>
    <property type="evidence" value="ECO:0007669"/>
    <property type="project" value="UniProtKB-KW"/>
</dbReference>
<evidence type="ECO:0000256" key="2">
    <source>
        <dbReference type="ARBA" id="ARBA00022833"/>
    </source>
</evidence>
<dbReference type="eggNOG" id="KOG0800">
    <property type="taxonomic scope" value="Eukaryota"/>
</dbReference>
<dbReference type="AlphaFoldDB" id="T1G8E0"/>
<dbReference type="SUPFAM" id="SSF57850">
    <property type="entry name" value="RING/U-box"/>
    <property type="match status" value="1"/>
</dbReference>